<dbReference type="AlphaFoldDB" id="A0A9P9WI71"/>
<dbReference type="InterPro" id="IPR002293">
    <property type="entry name" value="AA/rel_permease1"/>
</dbReference>
<organism evidence="7 8">
    <name type="scientific">Neoarthrinium moseri</name>
    <dbReference type="NCBI Taxonomy" id="1658444"/>
    <lineage>
        <taxon>Eukaryota</taxon>
        <taxon>Fungi</taxon>
        <taxon>Dikarya</taxon>
        <taxon>Ascomycota</taxon>
        <taxon>Pezizomycotina</taxon>
        <taxon>Sordariomycetes</taxon>
        <taxon>Xylariomycetidae</taxon>
        <taxon>Amphisphaeriales</taxon>
        <taxon>Apiosporaceae</taxon>
        <taxon>Neoarthrinium</taxon>
    </lineage>
</organism>
<evidence type="ECO:0000256" key="3">
    <source>
        <dbReference type="ARBA" id="ARBA00022692"/>
    </source>
</evidence>
<dbReference type="PANTHER" id="PTHR45649">
    <property type="entry name" value="AMINO-ACID PERMEASE BAT1"/>
    <property type="match status" value="1"/>
</dbReference>
<protein>
    <recommendedName>
        <fullName evidence="9">Choline transport protein</fullName>
    </recommendedName>
</protein>
<feature type="transmembrane region" description="Helical" evidence="6">
    <location>
        <begin position="238"/>
        <end position="257"/>
    </location>
</feature>
<feature type="transmembrane region" description="Helical" evidence="6">
    <location>
        <begin position="78"/>
        <end position="103"/>
    </location>
</feature>
<feature type="transmembrane region" description="Helical" evidence="6">
    <location>
        <begin position="199"/>
        <end position="218"/>
    </location>
</feature>
<reference evidence="7" key="1">
    <citation type="submission" date="2021-03" db="EMBL/GenBank/DDBJ databases">
        <title>Revisited historic fungal species revealed as producer of novel bioactive compounds through whole genome sequencing and comparative genomics.</title>
        <authorList>
            <person name="Vignolle G.A."/>
            <person name="Hochenegger N."/>
            <person name="Mach R.L."/>
            <person name="Mach-Aigner A.R."/>
            <person name="Javad Rahimi M."/>
            <person name="Salim K.A."/>
            <person name="Chan C.M."/>
            <person name="Lim L.B.L."/>
            <person name="Cai F."/>
            <person name="Druzhinina I.S."/>
            <person name="U'Ren J.M."/>
            <person name="Derntl C."/>
        </authorList>
    </citation>
    <scope>NUCLEOTIDE SEQUENCE</scope>
    <source>
        <strain evidence="7">TUCIM 5799</strain>
    </source>
</reference>
<keyword evidence="8" id="KW-1185">Reference proteome</keyword>
<keyword evidence="5 6" id="KW-0472">Membrane</keyword>
<name>A0A9P9WI71_9PEZI</name>
<feature type="transmembrane region" description="Helical" evidence="6">
    <location>
        <begin position="278"/>
        <end position="300"/>
    </location>
</feature>
<evidence type="ECO:0008006" key="9">
    <source>
        <dbReference type="Google" id="ProtNLM"/>
    </source>
</evidence>
<comment type="subcellular location">
    <subcellularLocation>
        <location evidence="1">Membrane</location>
        <topology evidence="1">Multi-pass membrane protein</topology>
    </subcellularLocation>
</comment>
<dbReference type="Proteomes" id="UP000829685">
    <property type="component" value="Unassembled WGS sequence"/>
</dbReference>
<keyword evidence="4 6" id="KW-1133">Transmembrane helix</keyword>
<dbReference type="Pfam" id="PF13520">
    <property type="entry name" value="AA_permease_2"/>
    <property type="match status" value="1"/>
</dbReference>
<feature type="transmembrane region" description="Helical" evidence="6">
    <location>
        <begin position="381"/>
        <end position="399"/>
    </location>
</feature>
<dbReference type="EMBL" id="JAFIMR010000023">
    <property type="protein sequence ID" value="KAI1864702.1"/>
    <property type="molecule type" value="Genomic_DNA"/>
</dbReference>
<dbReference type="PIRSF" id="PIRSF006060">
    <property type="entry name" value="AA_transporter"/>
    <property type="match status" value="1"/>
</dbReference>
<feature type="transmembrane region" description="Helical" evidence="6">
    <location>
        <begin position="167"/>
        <end position="187"/>
    </location>
</feature>
<comment type="caution">
    <text evidence="7">The sequence shown here is derived from an EMBL/GenBank/DDBJ whole genome shotgun (WGS) entry which is preliminary data.</text>
</comment>
<evidence type="ECO:0000313" key="7">
    <source>
        <dbReference type="EMBL" id="KAI1864702.1"/>
    </source>
</evidence>
<gene>
    <name evidence="7" type="ORF">JX265_008426</name>
</gene>
<evidence type="ECO:0000256" key="2">
    <source>
        <dbReference type="ARBA" id="ARBA00022448"/>
    </source>
</evidence>
<keyword evidence="3 6" id="KW-0812">Transmembrane</keyword>
<proteinExistence type="predicted"/>
<feature type="transmembrane region" description="Helical" evidence="6">
    <location>
        <begin position="124"/>
        <end position="147"/>
    </location>
</feature>
<keyword evidence="2" id="KW-0813">Transport</keyword>
<feature type="transmembrane region" description="Helical" evidence="6">
    <location>
        <begin position="405"/>
        <end position="424"/>
    </location>
</feature>
<evidence type="ECO:0000256" key="1">
    <source>
        <dbReference type="ARBA" id="ARBA00004141"/>
    </source>
</evidence>
<sequence length="426" mass="46223">MPPNDPAKESVQTATEQEVPGGFARDDATLARLGKRPVLKRNFGFWTILGFSCTILITWEGSLIVFLSGLQNGGPSGILYGFILVWIGTISVFATLSELASMAPTSGGQYHWVSMMAPTSYRRFLSFITGWLTLTGWQAATASGAYLTGTAIQGLILLTHPDYLDTMQNWHGTLFFWAVLILGYSINTALSSMLAKFEGLVLVLHIIGFFAIIFPLVFLSEHTPSDVVWNDWLNLGEWPTQGLSLCIGILGNVFAFVGGDGAIHMSEEVRNPAVTVPWSLMIGLCINGVLGFAMLIATMYCMGDIEMRLEENPIYPFMAIFYNAVGSLAGATVMSAFVVILAFSATTGLVSSTSRVYWAFARDRGLPGWRILKKVSRRTSIPVYCVMITVTVSIILSLINIGSATAFNGVISISVAGLFGSYLAQH</sequence>
<accession>A0A9P9WI71</accession>
<dbReference type="GO" id="GO:0022857">
    <property type="term" value="F:transmembrane transporter activity"/>
    <property type="evidence" value="ECO:0007669"/>
    <property type="project" value="InterPro"/>
</dbReference>
<dbReference type="GO" id="GO:0016020">
    <property type="term" value="C:membrane"/>
    <property type="evidence" value="ECO:0007669"/>
    <property type="project" value="UniProtKB-SubCell"/>
</dbReference>
<evidence type="ECO:0000256" key="6">
    <source>
        <dbReference type="SAM" id="Phobius"/>
    </source>
</evidence>
<evidence type="ECO:0000256" key="5">
    <source>
        <dbReference type="ARBA" id="ARBA00023136"/>
    </source>
</evidence>
<dbReference type="OrthoDB" id="3257095at2759"/>
<feature type="transmembrane region" description="Helical" evidence="6">
    <location>
        <begin position="320"/>
        <end position="345"/>
    </location>
</feature>
<feature type="transmembrane region" description="Helical" evidence="6">
    <location>
        <begin position="43"/>
        <end position="66"/>
    </location>
</feature>
<dbReference type="Gene3D" id="1.20.1740.10">
    <property type="entry name" value="Amino acid/polyamine transporter I"/>
    <property type="match status" value="1"/>
</dbReference>
<dbReference type="PANTHER" id="PTHR45649:SF1">
    <property type="entry name" value="TRANSPORTER, PUTATIVE (EUROFUNG)-RELATED"/>
    <property type="match status" value="1"/>
</dbReference>
<evidence type="ECO:0000256" key="4">
    <source>
        <dbReference type="ARBA" id="ARBA00022989"/>
    </source>
</evidence>
<evidence type="ECO:0000313" key="8">
    <source>
        <dbReference type="Proteomes" id="UP000829685"/>
    </source>
</evidence>